<keyword evidence="1" id="KW-0472">Membrane</keyword>
<dbReference type="Proteomes" id="UP000029839">
    <property type="component" value="Unassembled WGS sequence"/>
</dbReference>
<keyword evidence="1" id="KW-1133">Transmembrane helix</keyword>
<keyword evidence="3" id="KW-1185">Reference proteome</keyword>
<evidence type="ECO:0000256" key="1">
    <source>
        <dbReference type="SAM" id="Phobius"/>
    </source>
</evidence>
<evidence type="ECO:0000313" key="3">
    <source>
        <dbReference type="Proteomes" id="UP000029839"/>
    </source>
</evidence>
<keyword evidence="1" id="KW-0812">Transmembrane</keyword>
<feature type="transmembrane region" description="Helical" evidence="1">
    <location>
        <begin position="130"/>
        <end position="147"/>
    </location>
</feature>
<sequence>MVNPTALLTARVRAQDGPGCELVQDGFLAEPVSAWTSLAFVVAGVVVLVRARREGHRAHDADTSDHRPSARPHPLAGYAALVAAVGIGSFVQHGPDPVWSDLAHDLPLLVVLAYVGADAAADLTGRRPAWWWWAGPTLALVPLILLAPRAGDLAQVGVAVVAVALTVRRAVIRPRQRRRIATALALLAVGGTVGTLSRAGWPLCDPSSPLQGHAVWHVLAATALVVLAPTIGLSSHPPPRARR</sequence>
<feature type="transmembrane region" description="Helical" evidence="1">
    <location>
        <begin position="183"/>
        <end position="201"/>
    </location>
</feature>
<reference evidence="2 3" key="1">
    <citation type="submission" date="2013-08" db="EMBL/GenBank/DDBJ databases">
        <title>Genome sequencing of Cellulomonas carbonis T26.</title>
        <authorList>
            <person name="Chen F."/>
            <person name="Li Y."/>
            <person name="Wang G."/>
        </authorList>
    </citation>
    <scope>NUCLEOTIDE SEQUENCE [LARGE SCALE GENOMIC DNA]</scope>
    <source>
        <strain evidence="2 3">T26</strain>
    </source>
</reference>
<evidence type="ECO:0008006" key="4">
    <source>
        <dbReference type="Google" id="ProtNLM"/>
    </source>
</evidence>
<dbReference type="EMBL" id="AXCY01000052">
    <property type="protein sequence ID" value="KGM10381.1"/>
    <property type="molecule type" value="Genomic_DNA"/>
</dbReference>
<evidence type="ECO:0000313" key="2">
    <source>
        <dbReference type="EMBL" id="KGM10381.1"/>
    </source>
</evidence>
<feature type="transmembrane region" description="Helical" evidence="1">
    <location>
        <begin position="32"/>
        <end position="49"/>
    </location>
</feature>
<feature type="transmembrane region" description="Helical" evidence="1">
    <location>
        <begin position="213"/>
        <end position="233"/>
    </location>
</feature>
<name>A0A0A0BQY7_9CELL</name>
<dbReference type="AlphaFoldDB" id="A0A0A0BQY7"/>
<organism evidence="2 3">
    <name type="scientific">Cellulomonas carbonis T26</name>
    <dbReference type="NCBI Taxonomy" id="947969"/>
    <lineage>
        <taxon>Bacteria</taxon>
        <taxon>Bacillati</taxon>
        <taxon>Actinomycetota</taxon>
        <taxon>Actinomycetes</taxon>
        <taxon>Micrococcales</taxon>
        <taxon>Cellulomonadaceae</taxon>
        <taxon>Cellulomonas</taxon>
    </lineage>
</organism>
<protein>
    <recommendedName>
        <fullName evidence="4">Ceramidase</fullName>
    </recommendedName>
</protein>
<comment type="caution">
    <text evidence="2">The sequence shown here is derived from an EMBL/GenBank/DDBJ whole genome shotgun (WGS) entry which is preliminary data.</text>
</comment>
<proteinExistence type="predicted"/>
<reference evidence="2 3" key="2">
    <citation type="journal article" date="2015" name="Stand. Genomic Sci.">
        <title>Draft genome sequence of Cellulomonas carbonis T26(T) and comparative analysis of six Cellulomonas genomes.</title>
        <authorList>
            <person name="Zhuang W."/>
            <person name="Zhang S."/>
            <person name="Xia X."/>
            <person name="Wang G."/>
        </authorList>
    </citation>
    <scope>NUCLEOTIDE SEQUENCE [LARGE SCALE GENOMIC DNA]</scope>
    <source>
        <strain evidence="2 3">T26</strain>
    </source>
</reference>
<gene>
    <name evidence="2" type="ORF">N868_15495</name>
</gene>
<accession>A0A0A0BQY7</accession>
<feature type="transmembrane region" description="Helical" evidence="1">
    <location>
        <begin position="153"/>
        <end position="171"/>
    </location>
</feature>